<name>A0ABT9NYG4_9ACTN</name>
<accession>A0ABT9NYG4</accession>
<evidence type="ECO:0000259" key="3">
    <source>
        <dbReference type="Pfam" id="PF00188"/>
    </source>
</evidence>
<dbReference type="InterPro" id="IPR035940">
    <property type="entry name" value="CAP_sf"/>
</dbReference>
<sequence length="339" mass="35306">MHSQSSNWTRNAILVLAPLTLIALVAVFVGPSLFGKNDESKTKLASANFAAEPATSATTSPSVEATPEQTQTAAAEVRRKRLGTVKGLVTIPGPKRVEAGATVLFAVDGKRKLQVKDRKAPYALAFNTKNFPDGKYTVTVSSVVDGDETRIAVYSMTVKNVKKPVAKPTASASPSKAPTSKPSTPASNPSTTTSSSSGGGGGGGSSSGGTKAETYAAKVLEITNTKRAAAGCKALKLNSKLTAAAQGHSEDMAENNYFDHNSQDGRSPFDRMSDAGYKFSGAAENIAMGQQTPSDVMTSWMNSSGHKANILNCGYTEMGLGYAVGNGSPYWTQTFGTPM</sequence>
<evidence type="ECO:0000313" key="5">
    <source>
        <dbReference type="Proteomes" id="UP001235712"/>
    </source>
</evidence>
<gene>
    <name evidence="4" type="ORF">J2S57_000928</name>
</gene>
<dbReference type="Gene3D" id="3.40.33.10">
    <property type="entry name" value="CAP"/>
    <property type="match status" value="1"/>
</dbReference>
<evidence type="ECO:0000256" key="1">
    <source>
        <dbReference type="SAM" id="MobiDB-lite"/>
    </source>
</evidence>
<keyword evidence="2" id="KW-1133">Transmembrane helix</keyword>
<feature type="compositionally biased region" description="Gly residues" evidence="1">
    <location>
        <begin position="197"/>
        <end position="207"/>
    </location>
</feature>
<protein>
    <submittedName>
        <fullName evidence="4">Uncharacterized protein YkwD</fullName>
    </submittedName>
</protein>
<feature type="transmembrane region" description="Helical" evidence="2">
    <location>
        <begin position="12"/>
        <end position="34"/>
    </location>
</feature>
<dbReference type="RefSeq" id="WP_307238697.1">
    <property type="nucleotide sequence ID" value="NZ_JAUSQZ010000001.1"/>
</dbReference>
<keyword evidence="2" id="KW-0472">Membrane</keyword>
<keyword evidence="5" id="KW-1185">Reference proteome</keyword>
<organism evidence="4 5">
    <name type="scientific">Kineosporia succinea</name>
    <dbReference type="NCBI Taxonomy" id="84632"/>
    <lineage>
        <taxon>Bacteria</taxon>
        <taxon>Bacillati</taxon>
        <taxon>Actinomycetota</taxon>
        <taxon>Actinomycetes</taxon>
        <taxon>Kineosporiales</taxon>
        <taxon>Kineosporiaceae</taxon>
        <taxon>Kineosporia</taxon>
    </lineage>
</organism>
<evidence type="ECO:0000256" key="2">
    <source>
        <dbReference type="SAM" id="Phobius"/>
    </source>
</evidence>
<keyword evidence="2" id="KW-0812">Transmembrane</keyword>
<feature type="compositionally biased region" description="Low complexity" evidence="1">
    <location>
        <begin position="166"/>
        <end position="196"/>
    </location>
</feature>
<evidence type="ECO:0000313" key="4">
    <source>
        <dbReference type="EMBL" id="MDP9825179.1"/>
    </source>
</evidence>
<dbReference type="InterPro" id="IPR014044">
    <property type="entry name" value="CAP_dom"/>
</dbReference>
<comment type="caution">
    <text evidence="4">The sequence shown here is derived from an EMBL/GenBank/DDBJ whole genome shotgun (WGS) entry which is preliminary data.</text>
</comment>
<reference evidence="4 5" key="1">
    <citation type="submission" date="2023-07" db="EMBL/GenBank/DDBJ databases">
        <title>Sequencing the genomes of 1000 actinobacteria strains.</title>
        <authorList>
            <person name="Klenk H.-P."/>
        </authorList>
    </citation>
    <scope>NUCLEOTIDE SEQUENCE [LARGE SCALE GENOMIC DNA]</scope>
    <source>
        <strain evidence="4 5">DSM 44388</strain>
    </source>
</reference>
<dbReference type="Proteomes" id="UP001235712">
    <property type="component" value="Unassembled WGS sequence"/>
</dbReference>
<dbReference type="EMBL" id="JAUSQZ010000001">
    <property type="protein sequence ID" value="MDP9825179.1"/>
    <property type="molecule type" value="Genomic_DNA"/>
</dbReference>
<feature type="region of interest" description="Disordered" evidence="1">
    <location>
        <begin position="163"/>
        <end position="210"/>
    </location>
</feature>
<proteinExistence type="predicted"/>
<feature type="domain" description="SCP" evidence="3">
    <location>
        <begin position="220"/>
        <end position="335"/>
    </location>
</feature>
<dbReference type="CDD" id="cd05379">
    <property type="entry name" value="CAP_bacterial"/>
    <property type="match status" value="1"/>
</dbReference>
<dbReference type="PANTHER" id="PTHR31157:SF1">
    <property type="entry name" value="SCP DOMAIN-CONTAINING PROTEIN"/>
    <property type="match status" value="1"/>
</dbReference>
<dbReference type="Pfam" id="PF00188">
    <property type="entry name" value="CAP"/>
    <property type="match status" value="1"/>
</dbReference>
<dbReference type="PANTHER" id="PTHR31157">
    <property type="entry name" value="SCP DOMAIN-CONTAINING PROTEIN"/>
    <property type="match status" value="1"/>
</dbReference>
<dbReference type="SUPFAM" id="SSF55797">
    <property type="entry name" value="PR-1-like"/>
    <property type="match status" value="1"/>
</dbReference>